<dbReference type="EMBL" id="JBBPBN010000205">
    <property type="protein sequence ID" value="KAK8972743.1"/>
    <property type="molecule type" value="Genomic_DNA"/>
</dbReference>
<feature type="transmembrane region" description="Helical" evidence="3">
    <location>
        <begin position="407"/>
        <end position="428"/>
    </location>
</feature>
<dbReference type="PROSITE" id="PS50089">
    <property type="entry name" value="ZF_RING_2"/>
    <property type="match status" value="1"/>
</dbReference>
<keyword evidence="6" id="KW-1185">Reference proteome</keyword>
<dbReference type="Gene3D" id="3.30.40.10">
    <property type="entry name" value="Zinc/RING finger domain, C3HC4 (zinc finger)"/>
    <property type="match status" value="1"/>
</dbReference>
<dbReference type="InterPro" id="IPR013083">
    <property type="entry name" value="Znf_RING/FYVE/PHD"/>
</dbReference>
<keyword evidence="1" id="KW-0863">Zinc-finger</keyword>
<evidence type="ECO:0000313" key="6">
    <source>
        <dbReference type="Proteomes" id="UP001396334"/>
    </source>
</evidence>
<dbReference type="InterPro" id="IPR039780">
    <property type="entry name" value="Mot2"/>
</dbReference>
<proteinExistence type="predicted"/>
<dbReference type="InterPro" id="IPR039515">
    <property type="entry name" value="NOT4_mRING-HC-C4C4"/>
</dbReference>
<keyword evidence="3" id="KW-0472">Membrane</keyword>
<feature type="region of interest" description="Disordered" evidence="2">
    <location>
        <begin position="1"/>
        <end position="36"/>
    </location>
</feature>
<reference evidence="5 6" key="1">
    <citation type="journal article" date="2024" name="G3 (Bethesda)">
        <title>Genome assembly of Hibiscus sabdariffa L. provides insights into metabolisms of medicinal natural products.</title>
        <authorList>
            <person name="Kim T."/>
        </authorList>
    </citation>
    <scope>NUCLEOTIDE SEQUENCE [LARGE SCALE GENOMIC DNA]</scope>
    <source>
        <strain evidence="5">TK-2024</strain>
        <tissue evidence="5">Old leaves</tissue>
    </source>
</reference>
<evidence type="ECO:0000313" key="5">
    <source>
        <dbReference type="EMBL" id="KAK8972743.1"/>
    </source>
</evidence>
<dbReference type="SUPFAM" id="SSF57850">
    <property type="entry name" value="RING/U-box"/>
    <property type="match status" value="1"/>
</dbReference>
<accession>A0ABR2N9B7</accession>
<dbReference type="Pfam" id="PF14570">
    <property type="entry name" value="zf-RING_4"/>
    <property type="match status" value="1"/>
</dbReference>
<feature type="compositionally biased region" description="Low complexity" evidence="2">
    <location>
        <begin position="1"/>
        <end position="15"/>
    </location>
</feature>
<name>A0ABR2N9B7_9ROSI</name>
<gene>
    <name evidence="5" type="ORF">V6N11_012937</name>
</gene>
<dbReference type="PANTHER" id="PTHR12603:SF0">
    <property type="entry name" value="CCR4-NOT TRANSCRIPTION COMPLEX SUBUNIT 4"/>
    <property type="match status" value="1"/>
</dbReference>
<evidence type="ECO:0000256" key="3">
    <source>
        <dbReference type="SAM" id="Phobius"/>
    </source>
</evidence>
<feature type="compositionally biased region" description="Basic residues" evidence="2">
    <location>
        <begin position="21"/>
        <end position="32"/>
    </location>
</feature>
<dbReference type="CDD" id="cd16618">
    <property type="entry name" value="mRING-HC-C4C4_CNOT4"/>
    <property type="match status" value="1"/>
</dbReference>
<keyword evidence="1" id="KW-0479">Metal-binding</keyword>
<feature type="region of interest" description="Disordered" evidence="2">
    <location>
        <begin position="56"/>
        <end position="141"/>
    </location>
</feature>
<dbReference type="PANTHER" id="PTHR12603">
    <property type="entry name" value="CCR4-NOT TRANSCRIPTION COMPLEX RELATED"/>
    <property type="match status" value="1"/>
</dbReference>
<feature type="compositionally biased region" description="Low complexity" evidence="2">
    <location>
        <begin position="103"/>
        <end position="141"/>
    </location>
</feature>
<evidence type="ECO:0000256" key="2">
    <source>
        <dbReference type="SAM" id="MobiDB-lite"/>
    </source>
</evidence>
<protein>
    <recommendedName>
        <fullName evidence="4">RING-type domain-containing protein</fullName>
    </recommendedName>
</protein>
<comment type="caution">
    <text evidence="5">The sequence shown here is derived from an EMBL/GenBank/DDBJ whole genome shotgun (WGS) entry which is preliminary data.</text>
</comment>
<evidence type="ECO:0000256" key="1">
    <source>
        <dbReference type="PROSITE-ProRule" id="PRU00175"/>
    </source>
</evidence>
<sequence>MESDSISNVSSPSASNCKDISRKKRRSAKLKQCKLDARREQWLSQSAVKNKICCKEGTKDSDSKQTPPGERDRSSENFDMRRTAEANGEGENASVQHECDFESSPLNSHTSSSLLGGMDSGTSFTNSSSSSSSSSGGCCSGNISEEEGDDGCLDDWEAVADALAADDDKQETDPNENNKENPCLGSIPGHESNPQLGLNGEGSDLRGSKPECPRMVQKAIGSTRAWRADDNFRPHTLPNLSKQLSFPATDWRFGQGGVSWMRSSAISEPSSCPICYEDLDLTDSSFLPCSCGFRLCLFCHKRILEEDARCPGCRKPYERDPVEAEASVQGGSLTFRMLTRSCSMIASMLDLDDFVSFIVLFERPSAVNVHNPILRPTLSFAVDLGASSGYRLQTVGKNVKFCSLFSFFPWFYLFGLCCMSEYLIVSFCHDINL</sequence>
<organism evidence="5 6">
    <name type="scientific">Hibiscus sabdariffa</name>
    <name type="common">roselle</name>
    <dbReference type="NCBI Taxonomy" id="183260"/>
    <lineage>
        <taxon>Eukaryota</taxon>
        <taxon>Viridiplantae</taxon>
        <taxon>Streptophyta</taxon>
        <taxon>Embryophyta</taxon>
        <taxon>Tracheophyta</taxon>
        <taxon>Spermatophyta</taxon>
        <taxon>Magnoliopsida</taxon>
        <taxon>eudicotyledons</taxon>
        <taxon>Gunneridae</taxon>
        <taxon>Pentapetalae</taxon>
        <taxon>rosids</taxon>
        <taxon>malvids</taxon>
        <taxon>Malvales</taxon>
        <taxon>Malvaceae</taxon>
        <taxon>Malvoideae</taxon>
        <taxon>Hibiscus</taxon>
    </lineage>
</organism>
<evidence type="ECO:0000259" key="4">
    <source>
        <dbReference type="PROSITE" id="PS50089"/>
    </source>
</evidence>
<feature type="region of interest" description="Disordered" evidence="2">
    <location>
        <begin position="166"/>
        <end position="210"/>
    </location>
</feature>
<dbReference type="Proteomes" id="UP001396334">
    <property type="component" value="Unassembled WGS sequence"/>
</dbReference>
<dbReference type="InterPro" id="IPR001841">
    <property type="entry name" value="Znf_RING"/>
</dbReference>
<feature type="domain" description="RING-type" evidence="4">
    <location>
        <begin position="272"/>
        <end position="314"/>
    </location>
</feature>
<keyword evidence="3" id="KW-0812">Transmembrane</keyword>
<feature type="compositionally biased region" description="Basic and acidic residues" evidence="2">
    <location>
        <begin position="56"/>
        <end position="84"/>
    </location>
</feature>
<keyword evidence="3" id="KW-1133">Transmembrane helix</keyword>
<keyword evidence="1" id="KW-0862">Zinc</keyword>